<dbReference type="OrthoDB" id="28717at2"/>
<evidence type="ECO:0000313" key="3">
    <source>
        <dbReference type="Proteomes" id="UP000289784"/>
    </source>
</evidence>
<evidence type="ECO:0000259" key="1">
    <source>
        <dbReference type="Pfam" id="PF01345"/>
    </source>
</evidence>
<dbReference type="EMBL" id="SAWZ01000015">
    <property type="protein sequence ID" value="RXQ99396.1"/>
    <property type="molecule type" value="Genomic_DNA"/>
</dbReference>
<proteinExistence type="predicted"/>
<dbReference type="Pfam" id="PF01345">
    <property type="entry name" value="DUF11"/>
    <property type="match status" value="1"/>
</dbReference>
<dbReference type="NCBIfam" id="TIGR01451">
    <property type="entry name" value="B_ant_repeat"/>
    <property type="match status" value="1"/>
</dbReference>
<name>A0A4Q1JR41_9GAMM</name>
<comment type="caution">
    <text evidence="2">The sequence shown here is derived from an EMBL/GenBank/DDBJ whole genome shotgun (WGS) entry which is preliminary data.</text>
</comment>
<gene>
    <name evidence="2" type="ORF">EPA99_18080</name>
</gene>
<dbReference type="Pfam" id="PF17963">
    <property type="entry name" value="Big_9"/>
    <property type="match status" value="3"/>
</dbReference>
<reference evidence="2 3" key="1">
    <citation type="submission" date="2019-01" db="EMBL/GenBank/DDBJ databases">
        <title>Pseudoxanthomonas composti sp. nov., isolated from compost.</title>
        <authorList>
            <person name="Yang G."/>
        </authorList>
    </citation>
    <scope>NUCLEOTIDE SEQUENCE [LARGE SCALE GENOMIC DNA]</scope>
    <source>
        <strain evidence="2 3">GSS15</strain>
    </source>
</reference>
<dbReference type="SUPFAM" id="SSF117074">
    <property type="entry name" value="Hypothetical protein PA1324"/>
    <property type="match status" value="1"/>
</dbReference>
<dbReference type="Gene3D" id="2.60.40.3440">
    <property type="match status" value="2"/>
</dbReference>
<dbReference type="Proteomes" id="UP000289784">
    <property type="component" value="Unassembled WGS sequence"/>
</dbReference>
<sequence>MERPGLFMARTGRAQRLRRISGALGAIVLCGAALPSLAQTYPGTLSNTATVTSPAGVSDPDAGNNSSTDQNALQAQADLAIAKTILTPLPARAGSEVHYRIVVSNAGPSVATGVSVSDTVPAQLQGVSWTCAATGAASSCGTAAGTGNLSALITIAPTELVTLDVRGTAPALTPATIAANTASLALPSGVSDPAPGNNSATTAAIQVQPPALVANADAFGPVNGHAGAANLGSVLTNDSFDGNAATAALVVVTAVTAQDGVSIAEDGTVTLAPNRPAGTVTVPYTVCQRGNPGNCQSSSASVQVVAAPIVANPDSVGPVLSSGSQQSGLGNVLLNDTFDGAVASAGTVLLTSAANGPVSIDAGGDIVVAANAAAGSYQVSYILCDRLNPGSCSTAVAMVTVVAPAPVVDAVDDVVLPAPGASGVIGNALANDTLGGQPASAATVTLTSTPQAPLSLSASGEILLAANAAPGSYQLSYRICQTGDVGNCDTATVSVQVAAPSVVAVGDSTSPVVAGVGATGIGNVLGNDSYNGDPASTANVSLAPVVEQGVTINSDGSVDVAASAGVGVHTLSYTICSLASPGICASAQLSVRVNAAPPVVDAVDDVVTPALGASGAVGNVLDNDTIGGQAARPATVTVTATPSAALAVAADGTITLASGTAPGTYQLGYQLCQAGGPSNCDTATVTVHVPAPPVLVANPDTAGPVQAGMARTGIGQVLVNDTYNGAPATTANVTLTPVVEQGITIHSDGSVDVAASVTAGDYTLAYRICSVLAPATCSDATLTVQVSAAPPIVDAVDDVYTVLAGSSGALGNVLGNDTIGGATPTTATVVLTSAAQGPLSLDAAGQVLLASGAAAGSYRLDYQICQLGNAGNCDTATVTVQVTTPLVQANADTLGPLIAGVAHTNVGNVLANDLYNDAAATTATINLAPVSSQGISVRADGSVDVAAQVGAGSYVLTYRICSVVDPATCSDAQLSVQVRAGPQPIDAVDDAITVRAGSSGSIGNVLGNDALGGSPATLGAIVLTAAPQAPLSLDANGNVQLAAGAAAASYDLTYQICESDHPDNCDVAVVTVLVRTPSIVANDDTAGPVVAGLAHAGIGNVLANDTYDGVLASSADVALSQLSGSDAGISIGSDGRIDVAATATVGQHIAGYRICAVDDADNCTTAQLSVQVSAPPPTVDAVDDVFAPATHAAGVVGNALVNDTLGGQLVQPGDVRVTPNSDGPLAIDAAGEVTLAAGTPARSYQLSYQLCAAANASNCDSATVTVHVPAGVLVAADDAAQVVASASAQDGVLNVLDNDSLDGSLPATGVRLEPAGNGPVAIAADGSVGIAANPLPGTYAVPYRLCEVLNPANCAEATLQVVIAAAPVVVTATDDAFGPVTGNIGGANVGNVLGNDLIGGAAASVANALLAPVSTGPLRVNADGSVDVAAGTGTGDYTATYTLCERDAPGNCATALLTVQVRPAVIAANDDITAPVDGLEGGLNVGNVLGNDTLGGDPATPAAVTLVPISQGGVTINADGSVDIAPNTPQGTVQITYRICETINASNCDTAIARIVVAGAALVAAPDSAGPVPGNVGAVNVANVLANDSINGVGATPGNVTLSQLSGGPALTVQADGGVDVAAGLAAASYVARYRICQPLNPANCQEAQVTVEVVAPPILANDDAFGPVDATSASVQAGDVLDNDLVGGQPATPAEVTLTRTGGDAAIGLDPATGMVTVVAGTAVGSHAATYRICERRNPGNCASGTVTVLVAAAPATILAVDDRFDAVAATTGANNIGNVLANDTLHGLAATTAEVVVVAASNAHLSIDVAGQVDVAPGTPVGAYTLAYRICQTTRIDNCDTATVTVGVVAAVLVANDDTAGPFSSAVGADHGGNLLFNDTLNGMPATTATVAVVPSTQGPLTINSDGTVSVPSGTPAGSYPARYRVCELAYPGNCAEADVSVVVSAAPVVVNAMRDTFGPVASGVGGTNIGNVLANDEVNGAPATLAVVSVAPQYQAPVRLNADGSVDVDTTALAGTYTLSYALCELADPGNCDTTQLTVNVVGATVLANPDSFGPVDGALGSANLGNVLANDTVNGQPATTTSIRLDDTVSGPLRVDSDGHVELAAGTAPGTYVLVYQICGAINVANCARAGVTVTVVRGSATVDAVDDVLGPVVGAAGGTNVGNVLTNDLANGAPATITTATVTPASNGPLTVNANGSVDVAGSTRVGSYSLNYQLCALGSTSDCDTATLTVNVVAAAIIANNDALGAALPGSYATGNVLANDALNGAGASLDLVSLTSVGSGPLTVENDGRVLVAANAAPGTYSVRYRICERLNAGSCAEADAQVLVAAAPQAVVAADDGFGPVVRGSAGVGNVLGNDTVAGLPATPANVVLTPVSNAALAVAADGTVNVLAAAPTGTQTLTYTVCELANPDNCASALLSVQVRDLALVAGDDALGPVNGVGGAVDIGNVLANDTVDGASASTALVGIASTASGPVTVAANGSVSVAPNTAAGEYTASYRICELANPDNCASAVVRVQVAAGATSVAANADSFGPVGGAAGSANVGNVLANDQIEGGAATPANVSLTATDTAALSIDAQGVLHVAAGTAAGTYTIPYTICDRNDGARCASATASVLVAAATIAASADAFGPIDGSAGGSSLGNVLANDTLDGSAMVPSAVLVTSTAAAPLAIDASGNLALAPGAAAGTYSAQYTVCERLNPGNCASAQVTVEVVASAAIVANPDSLGPLPAGPGLGNVLDNDTVGGGPATGLVTLAPVSSGPLSIAGDGTLSVAAGTPAGTYGIVYRICLAADPTQCAQANVQVIVAAGALLAQDDTIGPVGSGGGALGNVLGNDTLGGTPVDTTRVSLAPVAAGPLSIDANGDITLASGTATGTYTLTYTLCERSNPANCASAVLRVSVQGGVLVATDDTAGPLDGTAGAANAINVLANDLYDGAPATASNVSLAPVTQGPLSVSADGQLSLAPGTPAGTYGLRYRICDLAAPAVCAEATVTVSVSATAITANDDAAQTAQATAVVIAVLANDVQGAAQVNAGNVTLTQVTAPGNGAALSNGEGAVVYTPGAAFTGTDNFQYTVCESTNPGNCATATVTVTVQPNQIGIAPDSVQITSPEPVQIDVLANDTTTGAPLDRASLSIVAAPEHGSVQCNAQGICLFTPVAGYNGQDRFTYRVCDTSRPAPLCGTATVTLTISGNALLARLSKWVTSPVIKVGGLARFTVRAENASGLPITNAMLVNGIPPGFTYVPQQIVVSYDQGPQPATAARSGGSITPASVDAPVRINAQGQEWLVSTDPLTIGGIDIAPGGSATFSFYLRAGATVTGGVYESDAILRTTEGVALTNEASAEVMLEVDPAEAESLIVGSVFADDNGNGIQDPGERGLPGVRVGSVEGLVTQTDGYGRYHLVGIAPGTSARGNNFILKVDAATLPPGAAFTTPNPRVRRITAGPPTRFDFGVRLPPGALATSAQAGTAGRLQVGQALFEAGRAPLRPQHAAALDGMAKGLEVAPGTVIVLAGSGGDALWLQRALALRQALVERLPPASVQTLQFQQASSPTAALRGGVLHVAASAFAPDGIALAPEGTALVDAIGEAIARGDIDRVVLPADADTPAAVQAQRHRLLTDTVNARLPGPMRSRWRLVQDGSDAAVDPTGQAGGPTP</sequence>
<feature type="domain" description="DUF11" evidence="1">
    <location>
        <begin position="78"/>
        <end position="202"/>
    </location>
</feature>
<dbReference type="InterPro" id="IPR013783">
    <property type="entry name" value="Ig-like_fold"/>
</dbReference>
<keyword evidence="3" id="KW-1185">Reference proteome</keyword>
<dbReference type="InterPro" id="IPR001434">
    <property type="entry name" value="OmcB-like_DUF11"/>
</dbReference>
<evidence type="ECO:0000313" key="2">
    <source>
        <dbReference type="EMBL" id="RXQ99396.1"/>
    </source>
</evidence>
<dbReference type="InterPro" id="IPR047589">
    <property type="entry name" value="DUF11_rpt"/>
</dbReference>
<protein>
    <submittedName>
        <fullName evidence="2">DUF11 domain-containing protein</fullName>
    </submittedName>
</protein>
<organism evidence="2 3">
    <name type="scientific">Pseudoxanthomonas composti</name>
    <dbReference type="NCBI Taxonomy" id="2137479"/>
    <lineage>
        <taxon>Bacteria</taxon>
        <taxon>Pseudomonadati</taxon>
        <taxon>Pseudomonadota</taxon>
        <taxon>Gammaproteobacteria</taxon>
        <taxon>Lysobacterales</taxon>
        <taxon>Lysobacteraceae</taxon>
        <taxon>Pseudoxanthomonas</taxon>
    </lineage>
</organism>
<accession>A0A4Q1JR41</accession>
<dbReference type="Gene3D" id="2.60.40.10">
    <property type="entry name" value="Immunoglobulins"/>
    <property type="match status" value="1"/>
</dbReference>